<accession>A0A2N3KR83</accession>
<dbReference type="Pfam" id="PF01810">
    <property type="entry name" value="LysE"/>
    <property type="match status" value="1"/>
</dbReference>
<dbReference type="PIRSF" id="PIRSF006324">
    <property type="entry name" value="LeuE"/>
    <property type="match status" value="1"/>
</dbReference>
<evidence type="ECO:0000256" key="1">
    <source>
        <dbReference type="ARBA" id="ARBA00004651"/>
    </source>
</evidence>
<evidence type="ECO:0000256" key="5">
    <source>
        <dbReference type="ARBA" id="ARBA00023136"/>
    </source>
</evidence>
<dbReference type="PANTHER" id="PTHR30086:SF20">
    <property type="entry name" value="ARGININE EXPORTER PROTEIN ARGO-RELATED"/>
    <property type="match status" value="1"/>
</dbReference>
<comment type="caution">
    <text evidence="7">The sequence shown here is derived from an EMBL/GenBank/DDBJ whole genome shotgun (WGS) entry which is preliminary data.</text>
</comment>
<name>A0A2N3KR83_9PROT</name>
<dbReference type="AlphaFoldDB" id="A0A2N3KR83"/>
<evidence type="ECO:0000256" key="4">
    <source>
        <dbReference type="ARBA" id="ARBA00022989"/>
    </source>
</evidence>
<keyword evidence="4 6" id="KW-1133">Transmembrane helix</keyword>
<protein>
    <submittedName>
        <fullName evidence="7">Lysine transporter LysE</fullName>
    </submittedName>
</protein>
<comment type="subcellular location">
    <subcellularLocation>
        <location evidence="1">Cell membrane</location>
        <topology evidence="1">Multi-pass membrane protein</topology>
    </subcellularLocation>
</comment>
<reference evidence="7 8" key="1">
    <citation type="submission" date="2017-09" db="EMBL/GenBank/DDBJ databases">
        <title>Biodiversity and function of Thalassospira species in the particle-attached aromatic-hydrocarbon-degrading consortia from the surface seawater of the South China Sea.</title>
        <authorList>
            <person name="Dong C."/>
            <person name="Liu R."/>
            <person name="Shao Z."/>
        </authorList>
    </citation>
    <scope>NUCLEOTIDE SEQUENCE [LARGE SCALE GENOMIC DNA]</scope>
    <source>
        <strain evidence="7 8">CSC1P2</strain>
    </source>
</reference>
<gene>
    <name evidence="7" type="ORF">COO20_15425</name>
</gene>
<dbReference type="EMBL" id="NWTK01000010">
    <property type="protein sequence ID" value="PKR53068.1"/>
    <property type="molecule type" value="Genomic_DNA"/>
</dbReference>
<dbReference type="OrthoDB" id="9804822at2"/>
<proteinExistence type="predicted"/>
<dbReference type="Proteomes" id="UP000233597">
    <property type="component" value="Unassembled WGS sequence"/>
</dbReference>
<keyword evidence="2" id="KW-1003">Cell membrane</keyword>
<sequence>MSFETWLAFTTACIVLTLIPGPSVLLVIGQSITRGKKAAMMCIFGDVIGNIVLMGLSFAGVGAILAASAVLFQIVKWLGVFYLAWLGYRQIIEARQVSTETTNAPTSEHMGSNWRSFWAGTITAILNPKAIIFYMAFLAQFINPQADLASQLTILTLTSSMVVVVLLTGYALLAARARETFQSPRARKRMGYTGGTFMIGGSVLMATTR</sequence>
<dbReference type="PANTHER" id="PTHR30086">
    <property type="entry name" value="ARGININE EXPORTER PROTEIN ARGO"/>
    <property type="match status" value="1"/>
</dbReference>
<feature type="transmembrane region" description="Helical" evidence="6">
    <location>
        <begin position="117"/>
        <end position="142"/>
    </location>
</feature>
<evidence type="ECO:0000313" key="7">
    <source>
        <dbReference type="EMBL" id="PKR53068.1"/>
    </source>
</evidence>
<organism evidence="7 8">
    <name type="scientific">Thalassospira marina</name>
    <dbReference type="NCBI Taxonomy" id="2048283"/>
    <lineage>
        <taxon>Bacteria</taxon>
        <taxon>Pseudomonadati</taxon>
        <taxon>Pseudomonadota</taxon>
        <taxon>Alphaproteobacteria</taxon>
        <taxon>Rhodospirillales</taxon>
        <taxon>Thalassospiraceae</taxon>
        <taxon>Thalassospira</taxon>
    </lineage>
</organism>
<feature type="transmembrane region" description="Helical" evidence="6">
    <location>
        <begin position="6"/>
        <end position="28"/>
    </location>
</feature>
<evidence type="ECO:0000256" key="2">
    <source>
        <dbReference type="ARBA" id="ARBA00022475"/>
    </source>
</evidence>
<feature type="transmembrane region" description="Helical" evidence="6">
    <location>
        <begin position="64"/>
        <end position="85"/>
    </location>
</feature>
<dbReference type="GO" id="GO:0005886">
    <property type="term" value="C:plasma membrane"/>
    <property type="evidence" value="ECO:0007669"/>
    <property type="project" value="UniProtKB-SubCell"/>
</dbReference>
<evidence type="ECO:0000256" key="6">
    <source>
        <dbReference type="SAM" id="Phobius"/>
    </source>
</evidence>
<evidence type="ECO:0000256" key="3">
    <source>
        <dbReference type="ARBA" id="ARBA00022692"/>
    </source>
</evidence>
<dbReference type="InterPro" id="IPR001123">
    <property type="entry name" value="LeuE-type"/>
</dbReference>
<dbReference type="RefSeq" id="WP_101268130.1">
    <property type="nucleotide sequence ID" value="NZ_NWTK01000010.1"/>
</dbReference>
<keyword evidence="5 6" id="KW-0472">Membrane</keyword>
<feature type="transmembrane region" description="Helical" evidence="6">
    <location>
        <begin position="154"/>
        <end position="177"/>
    </location>
</feature>
<dbReference type="GO" id="GO:0015171">
    <property type="term" value="F:amino acid transmembrane transporter activity"/>
    <property type="evidence" value="ECO:0007669"/>
    <property type="project" value="TreeGrafter"/>
</dbReference>
<evidence type="ECO:0000313" key="8">
    <source>
        <dbReference type="Proteomes" id="UP000233597"/>
    </source>
</evidence>
<keyword evidence="3 6" id="KW-0812">Transmembrane</keyword>
<feature type="transmembrane region" description="Helical" evidence="6">
    <location>
        <begin position="40"/>
        <end position="58"/>
    </location>
</feature>